<evidence type="ECO:0000256" key="4">
    <source>
        <dbReference type="ARBA" id="ARBA00022989"/>
    </source>
</evidence>
<keyword evidence="5 6" id="KW-0472">Membrane</keyword>
<dbReference type="PROSITE" id="PS50895">
    <property type="entry name" value="SURF1"/>
    <property type="match status" value="1"/>
</dbReference>
<sequence length="241" mass="27788">MNYNTFRMKDLSTIDLIKNNKALTAFSFLFIVVFILLGFWQIERAEIKASLIQQFDLEQAKAPKPISGSSSQWSRVYIEGYYDSSQQVLIDNQINNGRVGYKIYTPFYYDQDQAIFVDRGWISQGKTRNDLPNINFDSAKLRITGSLIKPEKEVLAGDELLTNKWPLVSQTKSPTIIQEAYDKQFSNMVLILEPGSLYMNEHVSLIPFVITPTKHYGYALQWFTMSLVLAGMFMYAIRRES</sequence>
<keyword evidence="3 6" id="KW-0812">Transmembrane</keyword>
<dbReference type="EMBL" id="SHBK01000035">
    <property type="protein sequence ID" value="RZO23513.1"/>
    <property type="molecule type" value="Genomic_DNA"/>
</dbReference>
<keyword evidence="6" id="KW-1003">Cell membrane</keyword>
<dbReference type="InterPro" id="IPR002994">
    <property type="entry name" value="Surf1/Shy1"/>
</dbReference>
<comment type="similarity">
    <text evidence="2 6">Belongs to the SURF1 family.</text>
</comment>
<comment type="subcellular location">
    <subcellularLocation>
        <location evidence="6">Cell membrane</location>
        <topology evidence="6">Multi-pass membrane protein</topology>
    </subcellularLocation>
    <subcellularLocation>
        <location evidence="1">Membrane</location>
    </subcellularLocation>
</comment>
<dbReference type="CDD" id="cd06662">
    <property type="entry name" value="SURF1"/>
    <property type="match status" value="1"/>
</dbReference>
<evidence type="ECO:0000256" key="1">
    <source>
        <dbReference type="ARBA" id="ARBA00004370"/>
    </source>
</evidence>
<keyword evidence="4 6" id="KW-1133">Transmembrane helix</keyword>
<dbReference type="AlphaFoldDB" id="A0A520MQN7"/>
<dbReference type="InterPro" id="IPR045214">
    <property type="entry name" value="Surf1/Surf4"/>
</dbReference>
<evidence type="ECO:0000256" key="6">
    <source>
        <dbReference type="RuleBase" id="RU363076"/>
    </source>
</evidence>
<evidence type="ECO:0000313" key="7">
    <source>
        <dbReference type="EMBL" id="RZO23513.1"/>
    </source>
</evidence>
<proteinExistence type="inferred from homology"/>
<accession>A0A520MQN7</accession>
<organism evidence="7 8">
    <name type="scientific">SAR86 cluster bacterium</name>
    <dbReference type="NCBI Taxonomy" id="2030880"/>
    <lineage>
        <taxon>Bacteria</taxon>
        <taxon>Pseudomonadati</taxon>
        <taxon>Pseudomonadota</taxon>
        <taxon>Gammaproteobacteria</taxon>
        <taxon>SAR86 cluster</taxon>
    </lineage>
</organism>
<comment type="caution">
    <text evidence="7">The sequence shown here is derived from an EMBL/GenBank/DDBJ whole genome shotgun (WGS) entry which is preliminary data.</text>
</comment>
<gene>
    <name evidence="7" type="ORF">EVA98_02660</name>
</gene>
<dbReference type="Proteomes" id="UP000316449">
    <property type="component" value="Unassembled WGS sequence"/>
</dbReference>
<evidence type="ECO:0000256" key="5">
    <source>
        <dbReference type="ARBA" id="ARBA00023136"/>
    </source>
</evidence>
<name>A0A520MQN7_9GAMM</name>
<reference evidence="7 8" key="1">
    <citation type="submission" date="2019-02" db="EMBL/GenBank/DDBJ databases">
        <title>Prokaryotic population dynamics and viral predation in marine succession experiment using metagenomics: the confinement effect.</title>
        <authorList>
            <person name="Haro-Moreno J.M."/>
            <person name="Rodriguez-Valera F."/>
            <person name="Lopez-Perez M."/>
        </authorList>
    </citation>
    <scope>NUCLEOTIDE SEQUENCE [LARGE SCALE GENOMIC DNA]</scope>
    <source>
        <strain evidence="7">MED-G165</strain>
    </source>
</reference>
<feature type="transmembrane region" description="Helical" evidence="6">
    <location>
        <begin position="216"/>
        <end position="237"/>
    </location>
</feature>
<evidence type="ECO:0000256" key="3">
    <source>
        <dbReference type="ARBA" id="ARBA00022692"/>
    </source>
</evidence>
<dbReference type="PANTHER" id="PTHR23427:SF2">
    <property type="entry name" value="SURFEIT LOCUS PROTEIN 1"/>
    <property type="match status" value="1"/>
</dbReference>
<feature type="transmembrane region" description="Helical" evidence="6">
    <location>
        <begin position="21"/>
        <end position="40"/>
    </location>
</feature>
<evidence type="ECO:0000256" key="2">
    <source>
        <dbReference type="ARBA" id="ARBA00007165"/>
    </source>
</evidence>
<evidence type="ECO:0000313" key="8">
    <source>
        <dbReference type="Proteomes" id="UP000316449"/>
    </source>
</evidence>
<dbReference type="Pfam" id="PF02104">
    <property type="entry name" value="SURF1"/>
    <property type="match status" value="1"/>
</dbReference>
<dbReference type="PANTHER" id="PTHR23427">
    <property type="entry name" value="SURFEIT LOCUS PROTEIN"/>
    <property type="match status" value="1"/>
</dbReference>
<protein>
    <recommendedName>
        <fullName evidence="6">SURF1-like protein</fullName>
    </recommendedName>
</protein>
<dbReference type="GO" id="GO:0005886">
    <property type="term" value="C:plasma membrane"/>
    <property type="evidence" value="ECO:0007669"/>
    <property type="project" value="UniProtKB-SubCell"/>
</dbReference>